<evidence type="ECO:0000256" key="10">
    <source>
        <dbReference type="SAM" id="MobiDB-lite"/>
    </source>
</evidence>
<keyword evidence="3 9" id="KW-0547">Nucleotide-binding</keyword>
<dbReference type="InterPro" id="IPR043686">
    <property type="entry name" value="Uup"/>
</dbReference>
<evidence type="ECO:0000256" key="9">
    <source>
        <dbReference type="HAMAP-Rule" id="MF_00848"/>
    </source>
</evidence>
<evidence type="ECO:0000256" key="7">
    <source>
        <dbReference type="ARBA" id="ARBA00023125"/>
    </source>
</evidence>
<dbReference type="SUPFAM" id="SSF52540">
    <property type="entry name" value="P-loop containing nucleoside triphosphate hydrolases"/>
    <property type="match status" value="2"/>
</dbReference>
<dbReference type="InterPro" id="IPR003593">
    <property type="entry name" value="AAA+_ATPase"/>
</dbReference>
<dbReference type="InterPro" id="IPR003439">
    <property type="entry name" value="ABC_transporter-like_ATP-bd"/>
</dbReference>
<name>A0ABN8E3I8_9VIBR</name>
<dbReference type="PROSITE" id="PS50893">
    <property type="entry name" value="ABC_TRANSPORTER_2"/>
    <property type="match status" value="2"/>
</dbReference>
<evidence type="ECO:0000256" key="1">
    <source>
        <dbReference type="ARBA" id="ARBA00022490"/>
    </source>
</evidence>
<keyword evidence="7 9" id="KW-0238">DNA-binding</keyword>
<dbReference type="PANTHER" id="PTHR42855">
    <property type="entry name" value="ABC TRANSPORTER ATP-BINDING SUBUNIT"/>
    <property type="match status" value="1"/>
</dbReference>
<keyword evidence="8 9" id="KW-0234">DNA repair</keyword>
<dbReference type="InterPro" id="IPR017871">
    <property type="entry name" value="ABC_transporter-like_CS"/>
</dbReference>
<keyword evidence="4 9" id="KW-0227">DNA damage</keyword>
<feature type="region of interest" description="Disordered" evidence="10">
    <location>
        <begin position="536"/>
        <end position="564"/>
    </location>
</feature>
<dbReference type="InterPro" id="IPR032781">
    <property type="entry name" value="ABC_tran_Xtn"/>
</dbReference>
<dbReference type="Gene3D" id="3.40.50.300">
    <property type="entry name" value="P-loop containing nucleotide triphosphate hydrolases"/>
    <property type="match status" value="2"/>
</dbReference>
<feature type="coiled-coil region" evidence="9">
    <location>
        <begin position="568"/>
        <end position="636"/>
    </location>
</feature>
<dbReference type="Pfam" id="PF00005">
    <property type="entry name" value="ABC_tran"/>
    <property type="match status" value="2"/>
</dbReference>
<evidence type="ECO:0000313" key="13">
    <source>
        <dbReference type="Proteomes" id="UP000838748"/>
    </source>
</evidence>
<organism evidence="12 13">
    <name type="scientific">Vibrio marisflavi CECT 7928</name>
    <dbReference type="NCBI Taxonomy" id="634439"/>
    <lineage>
        <taxon>Bacteria</taxon>
        <taxon>Pseudomonadati</taxon>
        <taxon>Pseudomonadota</taxon>
        <taxon>Gammaproteobacteria</taxon>
        <taxon>Vibrionales</taxon>
        <taxon>Vibrionaceae</taxon>
        <taxon>Vibrio</taxon>
    </lineage>
</organism>
<keyword evidence="5 9" id="KW-0378">Hydrolase</keyword>
<sequence>MALLTIHNGQLAFGDHPLLDHADFTLQESERVCLVGRNGAGKSTLMKVLAGDILLDDGKYQITQDVVVSRLEQDPPRNETASVFDYVADGLAEVGEQLKIYQDLLDLVAEDPTEQNIQKLARTQEQLEHAGAWRFEDRIKNILSALKLDGHTKLNELSGGWQRKAALARALVCDPDVLLLDEPTNHLDVKTIEWLEGFLKDFRGSIIFVSHDRTFIKAMATRIVDLDRGQLNSFPGDYANYLTEKEEQLRVEEMQNAEFDKKLAQEEVWIRQGIKARRTRNEGRVRALKKLREERSERREVQGKVNLQIDDAVRSGKIVFEAENLNYQYENQNIVYNFSFNIMRGDRIALIGPNGCGKSTLLKILLGDLKQDSGKLHCGTKLEIAYFDQYREALDPEKSVIDNLADGKQEVMVGGRQRHALSYLQDFLFPPKRARTPVKALSGGEKNRLLLARIFLKQNNLLVLDEPTNDLDIETLELLEDLLANYQGTLLLVSHDREFVDNTVTTSWIFEGNGFIEEFVGGYHDAQQQREQVLKSRDQETTKPAAEVSVEKPKQTLSNKSSKPKKLSYKLQRELESLPSQLEELEEQIDNLQMQVNDADFFSQPVDVTQPVLDKLSATEQELEIAFERWEELEAMQQES</sequence>
<keyword evidence="1 9" id="KW-0963">Cytoplasm</keyword>
<dbReference type="Pfam" id="PF16326">
    <property type="entry name" value="ABC_tran_CTD"/>
    <property type="match status" value="1"/>
</dbReference>
<comment type="catalytic activity">
    <reaction evidence="9">
        <text>ATP + H2O = ADP + phosphate + H(+)</text>
        <dbReference type="Rhea" id="RHEA:13065"/>
        <dbReference type="ChEBI" id="CHEBI:15377"/>
        <dbReference type="ChEBI" id="CHEBI:15378"/>
        <dbReference type="ChEBI" id="CHEBI:30616"/>
        <dbReference type="ChEBI" id="CHEBI:43474"/>
        <dbReference type="ChEBI" id="CHEBI:456216"/>
    </reaction>
</comment>
<gene>
    <name evidence="9 12" type="primary">uup</name>
    <name evidence="12" type="ORF">VMF7928_02439</name>
</gene>
<feature type="binding site" evidence="9">
    <location>
        <begin position="352"/>
        <end position="359"/>
    </location>
    <ligand>
        <name>ATP</name>
        <dbReference type="ChEBI" id="CHEBI:30616"/>
        <label>2</label>
    </ligand>
</feature>
<comment type="similarity">
    <text evidence="9">Belongs to the ABC transporter superfamily. ABCF family. Uup subfamily.</text>
</comment>
<keyword evidence="6 9" id="KW-0067">ATP-binding</keyword>
<evidence type="ECO:0000256" key="5">
    <source>
        <dbReference type="ARBA" id="ARBA00022801"/>
    </source>
</evidence>
<dbReference type="NCBIfam" id="NF008358">
    <property type="entry name" value="PRK11147.1"/>
    <property type="match status" value="1"/>
</dbReference>
<dbReference type="GO" id="GO:0005524">
    <property type="term" value="F:ATP binding"/>
    <property type="evidence" value="ECO:0007669"/>
    <property type="project" value="UniProtKB-KW"/>
</dbReference>
<keyword evidence="13" id="KW-1185">Reference proteome</keyword>
<dbReference type="PANTHER" id="PTHR42855:SF1">
    <property type="entry name" value="ABC TRANSPORTER DOMAIN-CONTAINING PROTEIN"/>
    <property type="match status" value="1"/>
</dbReference>
<evidence type="ECO:0000256" key="2">
    <source>
        <dbReference type="ARBA" id="ARBA00022737"/>
    </source>
</evidence>
<dbReference type="HAMAP" id="MF_00848">
    <property type="entry name" value="Uup"/>
    <property type="match status" value="1"/>
</dbReference>
<keyword evidence="2 9" id="KW-0677">Repeat</keyword>
<feature type="binding site" evidence="9">
    <location>
        <begin position="36"/>
        <end position="43"/>
    </location>
    <ligand>
        <name>ATP</name>
        <dbReference type="ChEBI" id="CHEBI:30616"/>
        <label>1</label>
    </ligand>
</feature>
<dbReference type="InterPro" id="IPR032524">
    <property type="entry name" value="ABC_tran_C"/>
</dbReference>
<feature type="domain" description="ABC transporter" evidence="11">
    <location>
        <begin position="1"/>
        <end position="253"/>
    </location>
</feature>
<evidence type="ECO:0000313" key="12">
    <source>
        <dbReference type="EMBL" id="CAH0539782.1"/>
    </source>
</evidence>
<dbReference type="InterPro" id="IPR051309">
    <property type="entry name" value="ABCF_ATPase"/>
</dbReference>
<dbReference type="InterPro" id="IPR027417">
    <property type="entry name" value="P-loop_NTPase"/>
</dbReference>
<dbReference type="PROSITE" id="PS00211">
    <property type="entry name" value="ABC_TRANSPORTER_1"/>
    <property type="match status" value="2"/>
</dbReference>
<feature type="domain" description="ABC transporter" evidence="11">
    <location>
        <begin position="320"/>
        <end position="537"/>
    </location>
</feature>
<dbReference type="CDD" id="cd03221">
    <property type="entry name" value="ABCF_EF-3"/>
    <property type="match status" value="2"/>
</dbReference>
<evidence type="ECO:0000256" key="8">
    <source>
        <dbReference type="ARBA" id="ARBA00023204"/>
    </source>
</evidence>
<dbReference type="Gene3D" id="1.10.287.380">
    <property type="entry name" value="Valyl-tRNA synthetase, C-terminal domain"/>
    <property type="match status" value="1"/>
</dbReference>
<comment type="caution">
    <text evidence="12">The sequence shown here is derived from an EMBL/GenBank/DDBJ whole genome shotgun (WGS) entry which is preliminary data.</text>
</comment>
<comment type="subcellular location">
    <subcellularLocation>
        <location evidence="9">Cytoplasm</location>
    </subcellularLocation>
    <text evidence="9">Associates with ribosomes.</text>
</comment>
<proteinExistence type="inferred from homology"/>
<dbReference type="RefSeq" id="WP_237361859.1">
    <property type="nucleotide sequence ID" value="NZ_CAKLDM010000002.1"/>
</dbReference>
<protein>
    <recommendedName>
        <fullName evidence="9">ATP-binding protein Uup</fullName>
        <ecNumber evidence="9">3.6.1.-</ecNumber>
    </recommendedName>
</protein>
<dbReference type="InterPro" id="IPR037118">
    <property type="entry name" value="Val-tRNA_synth_C_sf"/>
</dbReference>
<evidence type="ECO:0000256" key="6">
    <source>
        <dbReference type="ARBA" id="ARBA00022840"/>
    </source>
</evidence>
<accession>A0ABN8E3I8</accession>
<reference evidence="12" key="1">
    <citation type="submission" date="2021-11" db="EMBL/GenBank/DDBJ databases">
        <authorList>
            <person name="Rodrigo-Torres L."/>
            <person name="Arahal R. D."/>
            <person name="Lucena T."/>
        </authorList>
    </citation>
    <scope>NUCLEOTIDE SEQUENCE</scope>
    <source>
        <strain evidence="12">CECT 7928</strain>
    </source>
</reference>
<dbReference type="EC" id="3.6.1.-" evidence="9"/>
<dbReference type="Pfam" id="PF12848">
    <property type="entry name" value="ABC_tran_Xtn"/>
    <property type="match status" value="1"/>
</dbReference>
<evidence type="ECO:0000259" key="11">
    <source>
        <dbReference type="PROSITE" id="PS50893"/>
    </source>
</evidence>
<dbReference type="Proteomes" id="UP000838748">
    <property type="component" value="Unassembled WGS sequence"/>
</dbReference>
<comment type="function">
    <text evidence="9">Probably plays a role in ribosome assembly or function. May be involved in resolution of branched DNA intermediates that result from template switching in postreplication gaps. Binds DNA and has ATPase activity.</text>
</comment>
<dbReference type="EMBL" id="CAKLDM010000002">
    <property type="protein sequence ID" value="CAH0539782.1"/>
    <property type="molecule type" value="Genomic_DNA"/>
</dbReference>
<evidence type="ECO:0000256" key="4">
    <source>
        <dbReference type="ARBA" id="ARBA00022763"/>
    </source>
</evidence>
<keyword evidence="9" id="KW-0175">Coiled coil</keyword>
<dbReference type="SMART" id="SM00382">
    <property type="entry name" value="AAA"/>
    <property type="match status" value="2"/>
</dbReference>
<evidence type="ECO:0000256" key="3">
    <source>
        <dbReference type="ARBA" id="ARBA00022741"/>
    </source>
</evidence>